<dbReference type="Gene3D" id="3.40.50.11260">
    <property type="match status" value="1"/>
</dbReference>
<dbReference type="EMBL" id="JBBPBN010000022">
    <property type="protein sequence ID" value="KAK9012046.1"/>
    <property type="molecule type" value="Genomic_DNA"/>
</dbReference>
<evidence type="ECO:0000256" key="3">
    <source>
        <dbReference type="SAM" id="MobiDB-lite"/>
    </source>
</evidence>
<dbReference type="Gene3D" id="1.20.120.790">
    <property type="entry name" value="Heat shock protein 90, C-terminal domain"/>
    <property type="match status" value="1"/>
</dbReference>
<dbReference type="Proteomes" id="UP001396334">
    <property type="component" value="Unassembled WGS sequence"/>
</dbReference>
<dbReference type="InterPro" id="IPR020568">
    <property type="entry name" value="Ribosomal_Su5_D2-typ_SF"/>
</dbReference>
<evidence type="ECO:0000256" key="1">
    <source>
        <dbReference type="ARBA" id="ARBA00008239"/>
    </source>
</evidence>
<sequence>MKQEPLGKAIDVVKVFDERLKTMDDDFQLMLCSNKNVHQFSVANEGHRMYQFKQLESIIEGIERSGIDVELREVTQLPNWISLINIRNPKFSLFSYDLGVGSAVKSACSQSKVEREDVKSRSVKGTFLENFSISIPPKKPSHVVLLLVGGFVEEHNDSGAIYFSFLVQCSSQNTENSPFPPNSDENERVWNASLAPSGNESPHSSIDSIGMVTAMSIVNRCVSTYRSGDVISDDMFSMDRSYESTKESVREDSTENAKIGASQTSDSSGLSDDNNYVCENSNFVARMDITKLRIMTNHAYVYHLLVQFGLDLTNPKLVADVSEYSYSILVHFLSVCGVSMIGQFGVGFYLAYLVAEIVIVTTKHNSDEMTNLKDYVTRMEGRNDIYYNTDKSKMVVENSPFLEKLKKGYEVLYMVDVIDEYVIRQLKEFEGKKLVSTTKEGLKLDESENEKQRREALKEKFVGLFKVIKDVLVDKVEKVVVSDYGIDSPCCSVTREYDWITDMEKIMKAHALKDKRMTGIATTFPSTVKPNPFDLNSGVTPTQAPHFPSMASLRRGIFSVQDPTVLSRTSSIDAHSSGLASHSLYFASKITLESSFTLAIALVEFVDPWEPINAMVELWKLLMYGTSMDWLPTVTREIQSPMTSATSIPARDIKEDHILHCFGNNLKLRVHSTQLMMITY</sequence>
<proteinExistence type="inferred from homology"/>
<keyword evidence="2" id="KW-0143">Chaperone</keyword>
<comment type="similarity">
    <text evidence="1">Belongs to the heat shock protein 90 family.</text>
</comment>
<dbReference type="InterPro" id="IPR001404">
    <property type="entry name" value="Hsp90_fam"/>
</dbReference>
<dbReference type="InterPro" id="IPR037196">
    <property type="entry name" value="HSP90_C"/>
</dbReference>
<accession>A0ABR2RGI9</accession>
<dbReference type="SUPFAM" id="SSF110942">
    <property type="entry name" value="HSP90 C-terminal domain"/>
    <property type="match status" value="1"/>
</dbReference>
<feature type="region of interest" description="Disordered" evidence="3">
    <location>
        <begin position="242"/>
        <end position="273"/>
    </location>
</feature>
<dbReference type="Pfam" id="PF00183">
    <property type="entry name" value="HSP90"/>
    <property type="match status" value="1"/>
</dbReference>
<dbReference type="PANTHER" id="PTHR11528">
    <property type="entry name" value="HEAT SHOCK PROTEIN 90 FAMILY MEMBER"/>
    <property type="match status" value="1"/>
</dbReference>
<gene>
    <name evidence="4" type="ORF">V6N11_040116</name>
</gene>
<evidence type="ECO:0000313" key="5">
    <source>
        <dbReference type="Proteomes" id="UP001396334"/>
    </source>
</evidence>
<name>A0ABR2RGI9_9ROSI</name>
<feature type="compositionally biased region" description="Polar residues" evidence="3">
    <location>
        <begin position="261"/>
        <end position="273"/>
    </location>
</feature>
<evidence type="ECO:0000256" key="2">
    <source>
        <dbReference type="ARBA" id="ARBA00023186"/>
    </source>
</evidence>
<protein>
    <submittedName>
        <fullName evidence="4">Uncharacterized protein</fullName>
    </submittedName>
</protein>
<comment type="caution">
    <text evidence="4">The sequence shown here is derived from an EMBL/GenBank/DDBJ whole genome shotgun (WGS) entry which is preliminary data.</text>
</comment>
<keyword evidence="5" id="KW-1185">Reference proteome</keyword>
<evidence type="ECO:0000313" key="4">
    <source>
        <dbReference type="EMBL" id="KAK9012046.1"/>
    </source>
</evidence>
<feature type="compositionally biased region" description="Basic and acidic residues" evidence="3">
    <location>
        <begin position="242"/>
        <end position="255"/>
    </location>
</feature>
<dbReference type="SUPFAM" id="SSF54211">
    <property type="entry name" value="Ribosomal protein S5 domain 2-like"/>
    <property type="match status" value="1"/>
</dbReference>
<organism evidence="4 5">
    <name type="scientific">Hibiscus sabdariffa</name>
    <name type="common">roselle</name>
    <dbReference type="NCBI Taxonomy" id="183260"/>
    <lineage>
        <taxon>Eukaryota</taxon>
        <taxon>Viridiplantae</taxon>
        <taxon>Streptophyta</taxon>
        <taxon>Embryophyta</taxon>
        <taxon>Tracheophyta</taxon>
        <taxon>Spermatophyta</taxon>
        <taxon>Magnoliopsida</taxon>
        <taxon>eudicotyledons</taxon>
        <taxon>Gunneridae</taxon>
        <taxon>Pentapetalae</taxon>
        <taxon>rosids</taxon>
        <taxon>malvids</taxon>
        <taxon>Malvales</taxon>
        <taxon>Malvaceae</taxon>
        <taxon>Malvoideae</taxon>
        <taxon>Hibiscus</taxon>
    </lineage>
</organism>
<reference evidence="4 5" key="1">
    <citation type="journal article" date="2024" name="G3 (Bethesda)">
        <title>Genome assembly of Hibiscus sabdariffa L. provides insights into metabolisms of medicinal natural products.</title>
        <authorList>
            <person name="Kim T."/>
        </authorList>
    </citation>
    <scope>NUCLEOTIDE SEQUENCE [LARGE SCALE GENOMIC DNA]</scope>
    <source>
        <strain evidence="4">TK-2024</strain>
        <tissue evidence="4">Old leaves</tissue>
    </source>
</reference>